<keyword evidence="2" id="KW-1185">Reference proteome</keyword>
<dbReference type="AlphaFoldDB" id="A0A2H9TLS6"/>
<name>A0A2H9TLS6_9FUNG</name>
<comment type="caution">
    <text evidence="1">The sequence shown here is derived from an EMBL/GenBank/DDBJ whole genome shotgun (WGS) entry which is preliminary data.</text>
</comment>
<evidence type="ECO:0000313" key="2">
    <source>
        <dbReference type="Proteomes" id="UP000240830"/>
    </source>
</evidence>
<reference evidence="1 2" key="1">
    <citation type="submission" date="2016-10" db="EMBL/GenBank/DDBJ databases">
        <title>The genome of Paramicrosporidium saccamoebae is the missing link in understanding Cryptomycota and Microsporidia evolution.</title>
        <authorList>
            <person name="Quandt C.A."/>
            <person name="Beaudet D."/>
            <person name="Corsaro D."/>
            <person name="Michel R."/>
            <person name="Corradi N."/>
            <person name="James T."/>
        </authorList>
    </citation>
    <scope>NUCLEOTIDE SEQUENCE [LARGE SCALE GENOMIC DNA]</scope>
    <source>
        <strain evidence="1 2">KSL3</strain>
    </source>
</reference>
<dbReference type="Proteomes" id="UP000240830">
    <property type="component" value="Unassembled WGS sequence"/>
</dbReference>
<protein>
    <submittedName>
        <fullName evidence="1">Uncharacterized protein</fullName>
    </submittedName>
</protein>
<evidence type="ECO:0000313" key="1">
    <source>
        <dbReference type="EMBL" id="PJF18718.1"/>
    </source>
</evidence>
<accession>A0A2H9TLS6</accession>
<gene>
    <name evidence="1" type="ORF">PSACC_01465</name>
</gene>
<proteinExistence type="predicted"/>
<sequence length="126" mass="14304">MLVEVVLGHFTGILYNQKTGKDYGNDTTTLEAVVLTGKRQSTVDSAMVQEPQHRTEQIRAAFWAPHAIKIKVPQRLGTGQLCRQDELRIAPGAPTVVDPCYSRRIHYVPLFGPDYVQLYRRVWTSH</sequence>
<organism evidence="1 2">
    <name type="scientific">Paramicrosporidium saccamoebae</name>
    <dbReference type="NCBI Taxonomy" id="1246581"/>
    <lineage>
        <taxon>Eukaryota</taxon>
        <taxon>Fungi</taxon>
        <taxon>Fungi incertae sedis</taxon>
        <taxon>Cryptomycota</taxon>
        <taxon>Cryptomycota incertae sedis</taxon>
        <taxon>Paramicrosporidium</taxon>
    </lineage>
</organism>
<dbReference type="EMBL" id="MTSL01000105">
    <property type="protein sequence ID" value="PJF18718.1"/>
    <property type="molecule type" value="Genomic_DNA"/>
</dbReference>